<organism evidence="1 2">
    <name type="scientific">Candidatus Venteria ishoeyi</name>
    <dbReference type="NCBI Taxonomy" id="1899563"/>
    <lineage>
        <taxon>Bacteria</taxon>
        <taxon>Pseudomonadati</taxon>
        <taxon>Pseudomonadota</taxon>
        <taxon>Gammaproteobacteria</taxon>
        <taxon>Thiotrichales</taxon>
        <taxon>Thiotrichaceae</taxon>
        <taxon>Venteria</taxon>
    </lineage>
</organism>
<keyword evidence="2" id="KW-1185">Reference proteome</keyword>
<sequence>MEFPQISERQIIPFMQNIEIVQIPIQIQALDDEDSIKQ</sequence>
<reference evidence="1 2" key="1">
    <citation type="submission" date="2016-10" db="EMBL/GenBank/DDBJ databases">
        <authorList>
            <person name="de Groot N.N."/>
        </authorList>
    </citation>
    <scope>NUCLEOTIDE SEQUENCE [LARGE SCALE GENOMIC DNA]</scope>
    <source>
        <strain evidence="1">MBHS1</strain>
    </source>
</reference>
<dbReference type="Proteomes" id="UP000236724">
    <property type="component" value="Unassembled WGS sequence"/>
</dbReference>
<gene>
    <name evidence="1" type="ORF">MBHS_01006</name>
</gene>
<evidence type="ECO:0000313" key="1">
    <source>
        <dbReference type="EMBL" id="SEH05153.1"/>
    </source>
</evidence>
<protein>
    <submittedName>
        <fullName evidence="1">Uncharacterized protein</fullName>
    </submittedName>
</protein>
<dbReference type="EMBL" id="FMSV02000160">
    <property type="protein sequence ID" value="SEH05153.1"/>
    <property type="molecule type" value="Genomic_DNA"/>
</dbReference>
<accession>A0A1H6F6J6</accession>
<dbReference type="AlphaFoldDB" id="A0A1H6F6J6"/>
<proteinExistence type="predicted"/>
<name>A0A1H6F6J6_9GAMM</name>
<evidence type="ECO:0000313" key="2">
    <source>
        <dbReference type="Proteomes" id="UP000236724"/>
    </source>
</evidence>